<accession>A0A8B8BX88</accession>
<dbReference type="NCBIfam" id="NF040941">
    <property type="entry name" value="GGGWT_bact"/>
    <property type="match status" value="1"/>
</dbReference>
<sequence>MECVIYTCFVVCGLLYTAKDLSNRVLKTNLTEVSQFSSKSLLECGMRFDRLSGCFGYNTQTQVCRVFKTCSRNGPMEYEEGWIYYSLDKLSEKVEPENCQDIFERGYTTSGIYTIYPWDESDKDFRAVDVFCDMETLDGGWTVLQRRNSGSTSFNQTWNKYKIGFGSLNETFWIGNDVIHQLTRQENVTLYVAITLVNGTTLHQMYRRFSVADEADKFRLFLQEPEPNGTLGDRMVNTGDSVGNLHGMPFSTYDQNNGPNSVCASFHGSGWWFNSCAWAKLNLPWGPGRWAWDPVVLTRDVRGTLMMIRPN</sequence>
<dbReference type="Pfam" id="PF00147">
    <property type="entry name" value="Fibrinogen_C"/>
    <property type="match status" value="1"/>
</dbReference>
<dbReference type="InterPro" id="IPR014716">
    <property type="entry name" value="Fibrinogen_a/b/g_C_1"/>
</dbReference>
<dbReference type="PROSITE" id="PS51406">
    <property type="entry name" value="FIBRINOGEN_C_2"/>
    <property type="match status" value="1"/>
</dbReference>
<dbReference type="GO" id="GO:0005615">
    <property type="term" value="C:extracellular space"/>
    <property type="evidence" value="ECO:0007669"/>
    <property type="project" value="TreeGrafter"/>
</dbReference>
<name>A0A8B8BX88_CRAVI</name>
<dbReference type="Proteomes" id="UP000694844">
    <property type="component" value="Chromosome 9"/>
</dbReference>
<dbReference type="SUPFAM" id="SSF56496">
    <property type="entry name" value="Fibrinogen C-terminal domain-like"/>
    <property type="match status" value="1"/>
</dbReference>
<dbReference type="CDD" id="cd00087">
    <property type="entry name" value="FReD"/>
    <property type="match status" value="1"/>
</dbReference>
<dbReference type="Gene3D" id="3.90.215.10">
    <property type="entry name" value="Gamma Fibrinogen, chain A, domain 1"/>
    <property type="match status" value="1"/>
</dbReference>
<feature type="domain" description="Fibrinogen C-terminal" evidence="1">
    <location>
        <begin position="90"/>
        <end position="311"/>
    </location>
</feature>
<dbReference type="GeneID" id="111113477"/>
<dbReference type="InterPro" id="IPR002181">
    <property type="entry name" value="Fibrinogen_a/b/g_C_dom"/>
</dbReference>
<gene>
    <name evidence="3" type="primary">LOC111113477</name>
</gene>
<evidence type="ECO:0000313" key="3">
    <source>
        <dbReference type="RefSeq" id="XP_022307481.1"/>
    </source>
</evidence>
<evidence type="ECO:0000313" key="2">
    <source>
        <dbReference type="Proteomes" id="UP000694844"/>
    </source>
</evidence>
<dbReference type="RefSeq" id="XP_022307481.1">
    <property type="nucleotide sequence ID" value="XM_022451773.1"/>
</dbReference>
<keyword evidence="2" id="KW-1185">Reference proteome</keyword>
<organism evidence="2 3">
    <name type="scientific">Crassostrea virginica</name>
    <name type="common">Eastern oyster</name>
    <dbReference type="NCBI Taxonomy" id="6565"/>
    <lineage>
        <taxon>Eukaryota</taxon>
        <taxon>Metazoa</taxon>
        <taxon>Spiralia</taxon>
        <taxon>Lophotrochozoa</taxon>
        <taxon>Mollusca</taxon>
        <taxon>Bivalvia</taxon>
        <taxon>Autobranchia</taxon>
        <taxon>Pteriomorphia</taxon>
        <taxon>Ostreida</taxon>
        <taxon>Ostreoidea</taxon>
        <taxon>Ostreidae</taxon>
        <taxon>Crassostrea</taxon>
    </lineage>
</organism>
<protein>
    <submittedName>
        <fullName evidence="3">Fibroleukin-like</fullName>
    </submittedName>
</protein>
<proteinExistence type="predicted"/>
<dbReference type="InterPro" id="IPR050373">
    <property type="entry name" value="Fibrinogen_C-term_domain"/>
</dbReference>
<dbReference type="AlphaFoldDB" id="A0A8B8BX88"/>
<dbReference type="OrthoDB" id="6345539at2759"/>
<dbReference type="KEGG" id="cvn:111113477"/>
<dbReference type="InterPro" id="IPR036056">
    <property type="entry name" value="Fibrinogen-like_C"/>
</dbReference>
<dbReference type="SMART" id="SM00186">
    <property type="entry name" value="FBG"/>
    <property type="match status" value="1"/>
</dbReference>
<dbReference type="PANTHER" id="PTHR19143">
    <property type="entry name" value="FIBRINOGEN/TENASCIN/ANGIOPOEITIN"/>
    <property type="match status" value="1"/>
</dbReference>
<dbReference type="PANTHER" id="PTHR19143:SF458">
    <property type="entry name" value="FIBRINOGEN C-TERMINAL DOMAIN-CONTAINING PROTEIN-RELATED"/>
    <property type="match status" value="1"/>
</dbReference>
<reference evidence="3" key="1">
    <citation type="submission" date="2025-08" db="UniProtKB">
        <authorList>
            <consortium name="RefSeq"/>
        </authorList>
    </citation>
    <scope>IDENTIFICATION</scope>
    <source>
        <tissue evidence="3">Whole sample</tissue>
    </source>
</reference>
<evidence type="ECO:0000259" key="1">
    <source>
        <dbReference type="PROSITE" id="PS51406"/>
    </source>
</evidence>